<name>A0A2K9Z371_RHILE</name>
<dbReference type="Proteomes" id="UP000238523">
    <property type="component" value="Chromosome"/>
</dbReference>
<reference evidence="2 3" key="1">
    <citation type="submission" date="2017-11" db="EMBL/GenBank/DDBJ databases">
        <title>Complete genome of Rhizobium leguminosarum Norway, an ineffective micro-symbiont.</title>
        <authorList>
            <person name="Hoffrichter A."/>
            <person name="Liang J."/>
            <person name="Brachmann A."/>
            <person name="Marin M."/>
        </authorList>
    </citation>
    <scope>NUCLEOTIDE SEQUENCE [LARGE SCALE GENOMIC DNA]</scope>
    <source>
        <strain evidence="2 3">Norway</strain>
    </source>
</reference>
<organism evidence="2 3">
    <name type="scientific">Rhizobium leguminosarum</name>
    <dbReference type="NCBI Taxonomy" id="384"/>
    <lineage>
        <taxon>Bacteria</taxon>
        <taxon>Pseudomonadati</taxon>
        <taxon>Pseudomonadota</taxon>
        <taxon>Alphaproteobacteria</taxon>
        <taxon>Hyphomicrobiales</taxon>
        <taxon>Rhizobiaceae</taxon>
        <taxon>Rhizobium/Agrobacterium group</taxon>
        <taxon>Rhizobium</taxon>
    </lineage>
</organism>
<evidence type="ECO:0000256" key="1">
    <source>
        <dbReference type="SAM" id="MobiDB-lite"/>
    </source>
</evidence>
<feature type="region of interest" description="Disordered" evidence="1">
    <location>
        <begin position="39"/>
        <end position="61"/>
    </location>
</feature>
<sequence length="61" mass="6861">MRENRIESSFNLKSKYYMDINILSRVPAIVVDPRLPSAEKCRTDSSASPGVSLPVIPRNLQ</sequence>
<evidence type="ECO:0000313" key="3">
    <source>
        <dbReference type="Proteomes" id="UP000238523"/>
    </source>
</evidence>
<evidence type="ECO:0000313" key="2">
    <source>
        <dbReference type="EMBL" id="AUW42668.1"/>
    </source>
</evidence>
<dbReference type="EMBL" id="CP025012">
    <property type="protein sequence ID" value="AUW42668.1"/>
    <property type="molecule type" value="Genomic_DNA"/>
</dbReference>
<dbReference type="AlphaFoldDB" id="A0A2K9Z371"/>
<gene>
    <name evidence="2" type="ORF">CUJ84_Chr002310</name>
</gene>
<accession>A0A2K9Z371</accession>
<proteinExistence type="predicted"/>
<protein>
    <submittedName>
        <fullName evidence="2">Uncharacterized protein</fullName>
    </submittedName>
</protein>